<dbReference type="SUPFAM" id="SSF48726">
    <property type="entry name" value="Immunoglobulin"/>
    <property type="match status" value="3"/>
</dbReference>
<keyword evidence="13" id="KW-0395">Inflammatory response</keyword>
<dbReference type="Gene3D" id="3.40.50.10140">
    <property type="entry name" value="Toll/interleukin-1 receptor homology (TIR) domain"/>
    <property type="match status" value="1"/>
</dbReference>
<accession>A0AAX6NQQ1</accession>
<sequence length="568" mass="65288">MGILWCVLSIYFFGILQSDASERCDDWGLDTMRQIQVFEDEPARIKCPLFEHFLKFNYSTAHSAGLTLIWYWTRQDRDLEEPINFRLPENRISKEKDVLWFRPTLLNDTGNYTCMLRNTTYCSKVAFPLEVVQKDSCFKSPMKLPVEKLYVEDGIQKITCPNIDGYFPSTVKPNVTWYMDCNLIKDFHNVLPDGMNLSFFIPFTSNNGNYTCVVTYPEHGRIFHLTRSVTVKVVGSPKDASPPKIYSPNDHVVYEKEPGEELLIPCTVYFSFLMDSHNEIWWTIDGKKPDDITVDITISESTSYSKTEDETRTQVLSIKKVTPEDLRRNYVCHARNGKGEVDKAAVVKQKAPRYTVELACGFGATVLLVVILIVVYHVYWLEMVLFYRAHFGTDETILDGKEYDIYVSYARNAEEEEFVLLTLRGVLENEFGYKLCIFDRDSLPGGIVTDETLSFIQKSRRLLVVLSPNYVLQGTQALLEFKAGLENMASRGNINVILVQYKAVKETKVKELKRAKTVLTVIKWKGEKSKYPQGRFWKQLQVALPVKKSPRRASSDKQGLSYSSLKNV</sequence>
<keyword evidence="10" id="KW-1015">Disulfide bond</keyword>
<dbReference type="Pfam" id="PF18452">
    <property type="entry name" value="Ig_6"/>
    <property type="match status" value="1"/>
</dbReference>
<dbReference type="GO" id="GO:0016020">
    <property type="term" value="C:membrane"/>
    <property type="evidence" value="ECO:0007669"/>
    <property type="project" value="UniProtKB-SubCell"/>
</dbReference>
<evidence type="ECO:0000256" key="5">
    <source>
        <dbReference type="ARBA" id="ARBA00022737"/>
    </source>
</evidence>
<dbReference type="FunFam" id="3.40.50.10140:FF:000002">
    <property type="entry name" value="Interleukin 1 receptor accessory protein"/>
    <property type="match status" value="1"/>
</dbReference>
<dbReference type="CTD" id="3556"/>
<dbReference type="InterPro" id="IPR000157">
    <property type="entry name" value="TIR_dom"/>
</dbReference>
<dbReference type="FunFam" id="2.60.40.10:FF:000462">
    <property type="entry name" value="Interleukin 1 receptor accessory protein"/>
    <property type="match status" value="1"/>
</dbReference>
<dbReference type="SUPFAM" id="SSF52200">
    <property type="entry name" value="Toll/Interleukin receptor TIR domain"/>
    <property type="match status" value="1"/>
</dbReference>
<name>A0AAX6NQQ1_HETGA</name>
<dbReference type="InterPro" id="IPR036179">
    <property type="entry name" value="Ig-like_dom_sf"/>
</dbReference>
<dbReference type="PRINTS" id="PR01536">
    <property type="entry name" value="INTRLKN1R12F"/>
</dbReference>
<keyword evidence="11 23" id="KW-0675">Receptor</keyword>
<keyword evidence="12" id="KW-0325">Glycoprotein</keyword>
<dbReference type="InterPro" id="IPR004074">
    <property type="entry name" value="IL-1_rcpt_I/II-typ"/>
</dbReference>
<gene>
    <name evidence="23" type="primary">Il1rap</name>
</gene>
<dbReference type="InterPro" id="IPR003599">
    <property type="entry name" value="Ig_sub"/>
</dbReference>
<keyword evidence="9 18" id="KW-0472">Membrane</keyword>
<evidence type="ECO:0000313" key="23">
    <source>
        <dbReference type="RefSeq" id="XP_004834841.1"/>
    </source>
</evidence>
<dbReference type="GO" id="GO:0005149">
    <property type="term" value="F:interleukin-1 receptor binding"/>
    <property type="evidence" value="ECO:0007669"/>
    <property type="project" value="TreeGrafter"/>
</dbReference>
<feature type="domain" description="TIR" evidence="20">
    <location>
        <begin position="401"/>
        <end position="544"/>
    </location>
</feature>
<keyword evidence="8" id="KW-0520">NAD</keyword>
<evidence type="ECO:0000256" key="15">
    <source>
        <dbReference type="ARBA" id="ARBA00062307"/>
    </source>
</evidence>
<reference evidence="23" key="1">
    <citation type="submission" date="2025-08" db="UniProtKB">
        <authorList>
            <consortium name="RefSeq"/>
        </authorList>
    </citation>
    <scope>IDENTIFICATION</scope>
</reference>
<dbReference type="RefSeq" id="XP_004834841.1">
    <property type="nucleotide sequence ID" value="XM_004834784.3"/>
</dbReference>
<evidence type="ECO:0000256" key="18">
    <source>
        <dbReference type="SAM" id="Phobius"/>
    </source>
</evidence>
<evidence type="ECO:0000259" key="20">
    <source>
        <dbReference type="PROSITE" id="PS50104"/>
    </source>
</evidence>
<comment type="similarity">
    <text evidence="2">Belongs to the interleukin-1 receptor family.</text>
</comment>
<dbReference type="PROSITE" id="PS50835">
    <property type="entry name" value="IG_LIKE"/>
    <property type="match status" value="2"/>
</dbReference>
<dbReference type="Gene3D" id="2.60.40.10">
    <property type="entry name" value="Immunoglobulins"/>
    <property type="match status" value="3"/>
</dbReference>
<feature type="chain" id="PRO_5043646360" description="Interleukin-1 receptor accessory protein" evidence="19">
    <location>
        <begin position="21"/>
        <end position="568"/>
    </location>
</feature>
<evidence type="ECO:0000256" key="4">
    <source>
        <dbReference type="ARBA" id="ARBA00022729"/>
    </source>
</evidence>
<feature type="transmembrane region" description="Helical" evidence="18">
    <location>
        <begin position="361"/>
        <end position="381"/>
    </location>
</feature>
<evidence type="ECO:0000256" key="8">
    <source>
        <dbReference type="ARBA" id="ARBA00023027"/>
    </source>
</evidence>
<evidence type="ECO:0000256" key="13">
    <source>
        <dbReference type="ARBA" id="ARBA00023198"/>
    </source>
</evidence>
<dbReference type="InterPro" id="IPR013783">
    <property type="entry name" value="Ig-like_fold"/>
</dbReference>
<dbReference type="InterPro" id="IPR041416">
    <property type="entry name" value="IL-1RAcP-like_ig"/>
</dbReference>
<dbReference type="AlphaFoldDB" id="A0AAX6NQQ1"/>
<protein>
    <recommendedName>
        <fullName evidence="16">Interleukin-1 receptor accessory protein</fullName>
    </recommendedName>
</protein>
<keyword evidence="3 18" id="KW-0812">Transmembrane</keyword>
<evidence type="ECO:0000256" key="6">
    <source>
        <dbReference type="ARBA" id="ARBA00022801"/>
    </source>
</evidence>
<dbReference type="PANTHER" id="PTHR11890">
    <property type="entry name" value="INTERLEUKIN-1 RECEPTOR FAMILY MEMBER"/>
    <property type="match status" value="1"/>
</dbReference>
<keyword evidence="4 19" id="KW-0732">Signal</keyword>
<evidence type="ECO:0000256" key="2">
    <source>
        <dbReference type="ARBA" id="ARBA00009752"/>
    </source>
</evidence>
<dbReference type="InterPro" id="IPR015621">
    <property type="entry name" value="IL-1_rcpt_fam"/>
</dbReference>
<evidence type="ECO:0000256" key="9">
    <source>
        <dbReference type="ARBA" id="ARBA00023136"/>
    </source>
</evidence>
<dbReference type="FunFam" id="2.60.40.10:FF:000634">
    <property type="entry name" value="Interleukin 1 receptor accessory protein"/>
    <property type="match status" value="1"/>
</dbReference>
<dbReference type="GO" id="GO:0004908">
    <property type="term" value="F:interleukin-1 receptor activity"/>
    <property type="evidence" value="ECO:0007669"/>
    <property type="project" value="InterPro"/>
</dbReference>
<dbReference type="Pfam" id="PF13927">
    <property type="entry name" value="Ig_3"/>
    <property type="match status" value="1"/>
</dbReference>
<dbReference type="InterPro" id="IPR035897">
    <property type="entry name" value="Toll_tir_struct_dom_sf"/>
</dbReference>
<evidence type="ECO:0000256" key="12">
    <source>
        <dbReference type="ARBA" id="ARBA00023180"/>
    </source>
</evidence>
<feature type="region of interest" description="Disordered" evidence="17">
    <location>
        <begin position="548"/>
        <end position="568"/>
    </location>
</feature>
<dbReference type="GeneID" id="101707386"/>
<dbReference type="SMART" id="SM00409">
    <property type="entry name" value="IG"/>
    <property type="match status" value="3"/>
</dbReference>
<evidence type="ECO:0000256" key="10">
    <source>
        <dbReference type="ARBA" id="ARBA00023157"/>
    </source>
</evidence>
<dbReference type="SMART" id="SM00255">
    <property type="entry name" value="TIR"/>
    <property type="match status" value="1"/>
</dbReference>
<feature type="signal peptide" evidence="19">
    <location>
        <begin position="1"/>
        <end position="20"/>
    </location>
</feature>
<evidence type="ECO:0000259" key="21">
    <source>
        <dbReference type="PROSITE" id="PS50835"/>
    </source>
</evidence>
<evidence type="ECO:0000256" key="7">
    <source>
        <dbReference type="ARBA" id="ARBA00022989"/>
    </source>
</evidence>
<keyword evidence="6" id="KW-0378">Hydrolase</keyword>
<dbReference type="CDD" id="cd20992">
    <property type="entry name" value="Ig1_IL1R_like"/>
    <property type="match status" value="1"/>
</dbReference>
<dbReference type="PROSITE" id="PS50104">
    <property type="entry name" value="TIR"/>
    <property type="match status" value="1"/>
</dbReference>
<evidence type="ECO:0000256" key="19">
    <source>
        <dbReference type="SAM" id="SignalP"/>
    </source>
</evidence>
<keyword evidence="5" id="KW-0677">Repeat</keyword>
<feature type="compositionally biased region" description="Polar residues" evidence="17">
    <location>
        <begin position="556"/>
        <end position="568"/>
    </location>
</feature>
<comment type="subcellular location">
    <subcellularLocation>
        <location evidence="1">Membrane</location>
        <topology evidence="1">Single-pass type I membrane protein</topology>
    </subcellularLocation>
</comment>
<dbReference type="PRINTS" id="PR01537">
    <property type="entry name" value="INTRLKN1R1F"/>
</dbReference>
<evidence type="ECO:0000256" key="17">
    <source>
        <dbReference type="SAM" id="MobiDB-lite"/>
    </source>
</evidence>
<evidence type="ECO:0000256" key="14">
    <source>
        <dbReference type="ARBA" id="ARBA00023319"/>
    </source>
</evidence>
<dbReference type="Pfam" id="PF01582">
    <property type="entry name" value="TIR"/>
    <property type="match status" value="1"/>
</dbReference>
<evidence type="ECO:0000256" key="11">
    <source>
        <dbReference type="ARBA" id="ARBA00023170"/>
    </source>
</evidence>
<comment type="subunit">
    <text evidence="15">The interleukin-36 receptor complex is a heterodimer of IL1RL2 and IL1RAP; the association is inhibited by IL36RN. The interleukin-1 receptor complex is a heterodimer of IL1R1 and IL1RAP. Associates with IL1R2 to form a non-signaling interleukin-1 receptor complex. Interacts with IL-33-bound IL1RL1 to form the minimal interleukin-33 signaling complex with a 1:1:1 stoichiometry. Interacts with KIT (independently of stimulation with KITLG/SCF). A mast cell-specific KITLG/SCF-induced interleukin-33 signaling complex contains IL1RL1, IL1RAP, KIT and MYD88. Interacts (via the first immunoglobilin domain) with PTPRD (via the third immunoglobilin domain); induces pre- and postsynaptic differentiation of neurons.</text>
</comment>
<proteinExistence type="inferred from homology"/>
<keyword evidence="22" id="KW-1185">Reference proteome</keyword>
<organism evidence="22 23">
    <name type="scientific">Heterocephalus glaber</name>
    <name type="common">Naked mole rat</name>
    <dbReference type="NCBI Taxonomy" id="10181"/>
    <lineage>
        <taxon>Eukaryota</taxon>
        <taxon>Metazoa</taxon>
        <taxon>Chordata</taxon>
        <taxon>Craniata</taxon>
        <taxon>Vertebrata</taxon>
        <taxon>Euteleostomi</taxon>
        <taxon>Mammalia</taxon>
        <taxon>Eutheria</taxon>
        <taxon>Euarchontoglires</taxon>
        <taxon>Glires</taxon>
        <taxon>Rodentia</taxon>
        <taxon>Hystricomorpha</taxon>
        <taxon>Bathyergidae</taxon>
        <taxon>Heterocephalus</taxon>
    </lineage>
</organism>
<dbReference type="GO" id="GO:0016787">
    <property type="term" value="F:hydrolase activity"/>
    <property type="evidence" value="ECO:0007669"/>
    <property type="project" value="UniProtKB-KW"/>
</dbReference>
<evidence type="ECO:0000256" key="1">
    <source>
        <dbReference type="ARBA" id="ARBA00004479"/>
    </source>
</evidence>
<dbReference type="GO" id="GO:0006954">
    <property type="term" value="P:inflammatory response"/>
    <property type="evidence" value="ECO:0007669"/>
    <property type="project" value="UniProtKB-KW"/>
</dbReference>
<keyword evidence="7 18" id="KW-1133">Transmembrane helix</keyword>
<keyword evidence="14" id="KW-0393">Immunoglobulin domain</keyword>
<dbReference type="FunFam" id="2.60.40.10:FF:000756">
    <property type="entry name" value="Interleukin 1 receptor accessory protein"/>
    <property type="match status" value="1"/>
</dbReference>
<dbReference type="InterPro" id="IPR007110">
    <property type="entry name" value="Ig-like_dom"/>
</dbReference>
<dbReference type="Proteomes" id="UP000694906">
    <property type="component" value="Unplaced"/>
</dbReference>
<feature type="domain" description="Ig-like" evidence="21">
    <location>
        <begin position="141"/>
        <end position="230"/>
    </location>
</feature>
<evidence type="ECO:0000256" key="3">
    <source>
        <dbReference type="ARBA" id="ARBA00022692"/>
    </source>
</evidence>
<feature type="domain" description="Ig-like" evidence="21">
    <location>
        <begin position="243"/>
        <end position="348"/>
    </location>
</feature>
<evidence type="ECO:0000313" key="22">
    <source>
        <dbReference type="Proteomes" id="UP000694906"/>
    </source>
</evidence>
<dbReference type="PANTHER" id="PTHR11890:SF20">
    <property type="entry name" value="INTERLEUKIN-1 RECEPTOR ACCESSORY PROTEIN"/>
    <property type="match status" value="1"/>
</dbReference>
<evidence type="ECO:0000256" key="16">
    <source>
        <dbReference type="ARBA" id="ARBA00070672"/>
    </source>
</evidence>